<feature type="signal peptide" evidence="1">
    <location>
        <begin position="1"/>
        <end position="26"/>
    </location>
</feature>
<feature type="domain" description="EGF-like" evidence="2">
    <location>
        <begin position="894"/>
        <end position="928"/>
    </location>
</feature>
<comment type="caution">
    <text evidence="3">The sequence shown here is derived from an EMBL/GenBank/DDBJ whole genome shotgun (WGS) entry which is preliminary data.</text>
</comment>
<proteinExistence type="predicted"/>
<dbReference type="PANTHER" id="PTHR39069:SF8">
    <property type="entry name" value="FI17111P1"/>
    <property type="match status" value="1"/>
</dbReference>
<dbReference type="Proteomes" id="UP000826195">
    <property type="component" value="Unassembled WGS sequence"/>
</dbReference>
<feature type="domain" description="EGF-like" evidence="2">
    <location>
        <begin position="203"/>
        <end position="237"/>
    </location>
</feature>
<name>A0AAV7HUN4_COTGL</name>
<dbReference type="InterPro" id="IPR000742">
    <property type="entry name" value="EGF"/>
</dbReference>
<accession>A0AAV7HUN4</accession>
<dbReference type="PANTHER" id="PTHR39069">
    <property type="entry name" value="ECDYSONE-INDUCIBLE GENE E1, ISOFORM A"/>
    <property type="match status" value="1"/>
</dbReference>
<dbReference type="EMBL" id="JAHXZJ010002982">
    <property type="protein sequence ID" value="KAH0534447.1"/>
    <property type="molecule type" value="Genomic_DNA"/>
</dbReference>
<feature type="domain" description="EGF-like" evidence="2">
    <location>
        <begin position="804"/>
        <end position="845"/>
    </location>
</feature>
<evidence type="ECO:0000259" key="2">
    <source>
        <dbReference type="SMART" id="SM00181"/>
    </source>
</evidence>
<feature type="chain" id="PRO_5043989495" description="EGF-like domain-containing protein" evidence="1">
    <location>
        <begin position="27"/>
        <end position="1121"/>
    </location>
</feature>
<gene>
    <name evidence="3" type="ORF">KQX54_003999</name>
</gene>
<protein>
    <recommendedName>
        <fullName evidence="2">EGF-like domain-containing protein</fullName>
    </recommendedName>
</protein>
<keyword evidence="4" id="KW-1185">Reference proteome</keyword>
<keyword evidence="1" id="KW-0732">Signal</keyword>
<reference evidence="3 4" key="1">
    <citation type="journal article" date="2021" name="J. Hered.">
        <title>A chromosome-level genome assembly of the parasitoid wasp, Cotesia glomerata (Hymenoptera: Braconidae).</title>
        <authorList>
            <person name="Pinto B.J."/>
            <person name="Weis J.J."/>
            <person name="Gamble T."/>
            <person name="Ode P.J."/>
            <person name="Paul R."/>
            <person name="Zaspel J.M."/>
        </authorList>
    </citation>
    <scope>NUCLEOTIDE SEQUENCE [LARGE SCALE GENOMIC DNA]</scope>
    <source>
        <strain evidence="3">CgM1</strain>
    </source>
</reference>
<organism evidence="3 4">
    <name type="scientific">Cotesia glomerata</name>
    <name type="common">Lepidopteran parasitic wasp</name>
    <name type="synonym">Apanteles glomeratus</name>
    <dbReference type="NCBI Taxonomy" id="32391"/>
    <lineage>
        <taxon>Eukaryota</taxon>
        <taxon>Metazoa</taxon>
        <taxon>Ecdysozoa</taxon>
        <taxon>Arthropoda</taxon>
        <taxon>Hexapoda</taxon>
        <taxon>Insecta</taxon>
        <taxon>Pterygota</taxon>
        <taxon>Neoptera</taxon>
        <taxon>Endopterygota</taxon>
        <taxon>Hymenoptera</taxon>
        <taxon>Apocrita</taxon>
        <taxon>Ichneumonoidea</taxon>
        <taxon>Braconidae</taxon>
        <taxon>Microgastrinae</taxon>
        <taxon>Cotesia</taxon>
    </lineage>
</organism>
<feature type="domain" description="EGF-like" evidence="2">
    <location>
        <begin position="113"/>
        <end position="154"/>
    </location>
</feature>
<feature type="domain" description="EGF-like" evidence="2">
    <location>
        <begin position="658"/>
        <end position="692"/>
    </location>
</feature>
<dbReference type="AlphaFoldDB" id="A0AAV7HUN4"/>
<feature type="domain" description="EGF-like" evidence="2">
    <location>
        <begin position="1075"/>
        <end position="1117"/>
    </location>
</feature>
<evidence type="ECO:0000313" key="3">
    <source>
        <dbReference type="EMBL" id="KAH0534447.1"/>
    </source>
</evidence>
<sequence>MFAHNFIYISSGVVISLILCISEANGITKESSNRCAQYNYECDPLSPRPCCDSSLSCKLKKSRSEFVCGEKDTAKLGASCVSDEDCYEIMHAKCSSEKKCVCRANNLRLNETYCAPSLGGFCWKNEKCVTKNALCIDNECRCRENYSVSEDQCLPVLIGSHCSYDRDCAKIKFAKCSENNYCVCSLNTVVINNILCGSVLNSYCATDSDCLVNNSVCKNNKCQCRPEYVAINRNQCIKPNLGISCTNDDFCKVFMNNAICAKNNTCISNQDIDQVNQETYVSLDTIDKSELGMFCTNDDDCNFYINHTICSPENKCACCQNSYDYNRTLHSLLFNMSFLNYEECKAEQAFCLDNKCYHHSIAGFSDKSCSEDKDCFGSLLGELCDINEDCFPYNSVCSDKKCKCAMNSRNNSILSCLPSMLNQNCWINSHCSVIPNAECSDYQCTCKAGFVESNATTCSPLLGTQCTKSDECAVSHSICSDGQCECSDFFIPQSNDQCWSTILHKPCEVNRDCKNIKFSYCTFYNLCSCTNNSIALNGGACGAILNQYCSHNLPCVIENSICVNNECQCKPFHKNSNAECSPIGLGDSCDSNRDCNMMKYAECSTSKKCSCLKNYVSVNSTLCKVLLNERCQFDDECYVGNSECFASSYFCTPTINAACSNDMQCSNDLFHCVDDKCQCKSGYTPISVDRCIETRFMYSCEETSECSDSWHWSCATSGKCVCRVDNIAINNSTCLPSLNGYCWRDDQCMAENSVCTDYHCRCKPHFVAVANNHYEDCIEITHAKCSTEKKCVCRAKNLRLNETYCAPILGGFCWKNETCVTRNALCIKNQCRCKKNYSVSEDQCLPVFIGSHCSYDRDCAKIKFAKCSENNYCDCSLNTVVIENNSCGSVLDSYCATDSDCLGTNLVCKNNKCQCRPEYVAINRNQCIRPNSGISCTNDDFCKVFMNNAICAENNTCISNQDIDQVNQETYVSLDTIDKCFSDKSCSEDKDCFGSLLGELCDINEDCFPYNSVCSDKKCKCAMNSRNNSILSCLPTSLMYSCKETSECSDSWHWNCATSGKCVCHVDNIAINNSTCLPSLNGYCWRDDQCMAENSVCKNYRCQCKPYFVAVANNHCVLPIE</sequence>
<feature type="domain" description="EGF-like" evidence="2">
    <location>
        <begin position="733"/>
        <end position="778"/>
    </location>
</feature>
<feature type="domain" description="EGF-like" evidence="2">
    <location>
        <begin position="415"/>
        <end position="459"/>
    </location>
</feature>
<feature type="domain" description="EGF-like" evidence="2">
    <location>
        <begin position="579"/>
        <end position="624"/>
    </location>
</feature>
<evidence type="ECO:0000256" key="1">
    <source>
        <dbReference type="SAM" id="SignalP"/>
    </source>
</evidence>
<evidence type="ECO:0000313" key="4">
    <source>
        <dbReference type="Proteomes" id="UP000826195"/>
    </source>
</evidence>
<dbReference type="SMART" id="SM00181">
    <property type="entry name" value="EGF"/>
    <property type="match status" value="9"/>
</dbReference>